<evidence type="ECO:0000259" key="6">
    <source>
        <dbReference type="PROSITE" id="PS50405"/>
    </source>
</evidence>
<dbReference type="SFLD" id="SFLDG00358">
    <property type="entry name" value="Main_(cytGST)"/>
    <property type="match status" value="1"/>
</dbReference>
<dbReference type="CDD" id="cd03183">
    <property type="entry name" value="GST_C_Theta"/>
    <property type="match status" value="1"/>
</dbReference>
<dbReference type="SUPFAM" id="SSF47616">
    <property type="entry name" value="GST C-terminal domain-like"/>
    <property type="match status" value="1"/>
</dbReference>
<dbReference type="PROSITE" id="PS50405">
    <property type="entry name" value="GST_CTER"/>
    <property type="match status" value="1"/>
</dbReference>
<dbReference type="Proteomes" id="UP001344447">
    <property type="component" value="Unassembled WGS sequence"/>
</dbReference>
<evidence type="ECO:0008006" key="9">
    <source>
        <dbReference type="Google" id="ProtNLM"/>
    </source>
</evidence>
<dbReference type="FunFam" id="3.40.30.10:FF:000176">
    <property type="entry name" value="Glutathione S-transferase theta-1"/>
    <property type="match status" value="1"/>
</dbReference>
<dbReference type="InterPro" id="IPR040077">
    <property type="entry name" value="GST_C_Theta"/>
</dbReference>
<organism evidence="7 8">
    <name type="scientific">Dictyostelium firmibasis</name>
    <dbReference type="NCBI Taxonomy" id="79012"/>
    <lineage>
        <taxon>Eukaryota</taxon>
        <taxon>Amoebozoa</taxon>
        <taxon>Evosea</taxon>
        <taxon>Eumycetozoa</taxon>
        <taxon>Dictyostelia</taxon>
        <taxon>Dictyosteliales</taxon>
        <taxon>Dictyosteliaceae</taxon>
        <taxon>Dictyostelium</taxon>
    </lineage>
</organism>
<keyword evidence="8" id="KW-1185">Reference proteome</keyword>
<dbReference type="CDD" id="cd03050">
    <property type="entry name" value="GST_N_Theta"/>
    <property type="match status" value="1"/>
</dbReference>
<dbReference type="InterPro" id="IPR051369">
    <property type="entry name" value="GST_Theta"/>
</dbReference>
<accession>A0AAN7U4H4</accession>
<evidence type="ECO:0000256" key="2">
    <source>
        <dbReference type="ARBA" id="ARBA00009899"/>
    </source>
</evidence>
<evidence type="ECO:0000313" key="7">
    <source>
        <dbReference type="EMBL" id="KAK5578580.1"/>
    </source>
</evidence>
<dbReference type="SUPFAM" id="SSF52833">
    <property type="entry name" value="Thioredoxin-like"/>
    <property type="match status" value="1"/>
</dbReference>
<dbReference type="AlphaFoldDB" id="A0AAN7U4H4"/>
<keyword evidence="4" id="KW-0808">Transferase</keyword>
<dbReference type="PANTHER" id="PTHR43917">
    <property type="match status" value="1"/>
</dbReference>
<evidence type="ECO:0000256" key="3">
    <source>
        <dbReference type="ARBA" id="ARBA00022490"/>
    </source>
</evidence>
<dbReference type="GO" id="GO:0004364">
    <property type="term" value="F:glutathione transferase activity"/>
    <property type="evidence" value="ECO:0007669"/>
    <property type="project" value="TreeGrafter"/>
</dbReference>
<comment type="subcellular location">
    <subcellularLocation>
        <location evidence="1">Cytoplasm</location>
    </subcellularLocation>
</comment>
<comment type="caution">
    <text evidence="7">The sequence shown here is derived from an EMBL/GenBank/DDBJ whole genome shotgun (WGS) entry which is preliminary data.</text>
</comment>
<sequence length="222" mass="26356">MSSTVILFGDLMSQPTRAVIWFMMLNKIPHEFRLISIGNLEQRSKEFEKINPFKKLPVIQYENQTIFESHTILRWLSQQFKLPQYYDFNDLNNRCKVDMYLDWHHLGLRKATAGYFFQKFILPKFGKSESEDMVKDAELNIPRAFKEIESIFLANGKNDYLIGENVTIADFSCYCEINQLEVLNYDFTPYPILSNWMERMKQFEGFKESHKIIHKIASQPKL</sequence>
<dbReference type="Gene3D" id="3.40.30.10">
    <property type="entry name" value="Glutaredoxin"/>
    <property type="match status" value="1"/>
</dbReference>
<dbReference type="InterPro" id="IPR036282">
    <property type="entry name" value="Glutathione-S-Trfase_C_sf"/>
</dbReference>
<dbReference type="InterPro" id="IPR036249">
    <property type="entry name" value="Thioredoxin-like_sf"/>
</dbReference>
<proteinExistence type="inferred from homology"/>
<dbReference type="Pfam" id="PF00043">
    <property type="entry name" value="GST_C"/>
    <property type="match status" value="1"/>
</dbReference>
<dbReference type="PROSITE" id="PS50404">
    <property type="entry name" value="GST_NTER"/>
    <property type="match status" value="1"/>
</dbReference>
<dbReference type="Gene3D" id="1.20.1050.10">
    <property type="match status" value="1"/>
</dbReference>
<dbReference type="GO" id="GO:0006749">
    <property type="term" value="P:glutathione metabolic process"/>
    <property type="evidence" value="ECO:0007669"/>
    <property type="project" value="TreeGrafter"/>
</dbReference>
<dbReference type="SFLD" id="SFLDS00019">
    <property type="entry name" value="Glutathione_Transferase_(cytos"/>
    <property type="match status" value="1"/>
</dbReference>
<protein>
    <recommendedName>
        <fullName evidence="9">Glutathione S-transferase</fullName>
    </recommendedName>
</protein>
<name>A0AAN7U4H4_9MYCE</name>
<dbReference type="InterPro" id="IPR004045">
    <property type="entry name" value="Glutathione_S-Trfase_N"/>
</dbReference>
<dbReference type="InterPro" id="IPR040075">
    <property type="entry name" value="GST_N_Theta"/>
</dbReference>
<feature type="domain" description="GST N-terminal" evidence="5">
    <location>
        <begin position="3"/>
        <end position="84"/>
    </location>
</feature>
<evidence type="ECO:0000256" key="4">
    <source>
        <dbReference type="ARBA" id="ARBA00022679"/>
    </source>
</evidence>
<feature type="domain" description="GST C-terminal" evidence="6">
    <location>
        <begin position="90"/>
        <end position="222"/>
    </location>
</feature>
<evidence type="ECO:0000256" key="1">
    <source>
        <dbReference type="ARBA" id="ARBA00004496"/>
    </source>
</evidence>
<comment type="similarity">
    <text evidence="2">Belongs to the GST superfamily. Theta family.</text>
</comment>
<dbReference type="Pfam" id="PF13409">
    <property type="entry name" value="GST_N_2"/>
    <property type="match status" value="1"/>
</dbReference>
<keyword evidence="3" id="KW-0963">Cytoplasm</keyword>
<dbReference type="InterPro" id="IPR040079">
    <property type="entry name" value="Glutathione_S-Trfase"/>
</dbReference>
<evidence type="ECO:0000259" key="5">
    <source>
        <dbReference type="PROSITE" id="PS50404"/>
    </source>
</evidence>
<dbReference type="InterPro" id="IPR010987">
    <property type="entry name" value="Glutathione-S-Trfase_C-like"/>
</dbReference>
<reference evidence="7 8" key="1">
    <citation type="submission" date="2023-11" db="EMBL/GenBank/DDBJ databases">
        <title>Dfirmibasis_genome.</title>
        <authorList>
            <person name="Edelbroek B."/>
            <person name="Kjellin J."/>
            <person name="Jerlstrom-Hultqvist J."/>
            <person name="Soderbom F."/>
        </authorList>
    </citation>
    <scope>NUCLEOTIDE SEQUENCE [LARGE SCALE GENOMIC DNA]</scope>
    <source>
        <strain evidence="7 8">TNS-C-14</strain>
    </source>
</reference>
<dbReference type="InterPro" id="IPR004046">
    <property type="entry name" value="GST_C"/>
</dbReference>
<dbReference type="FunFam" id="1.20.1050.10:FF:000039">
    <property type="entry name" value="Glutathione S-transferase theta-1"/>
    <property type="match status" value="1"/>
</dbReference>
<evidence type="ECO:0000313" key="8">
    <source>
        <dbReference type="Proteomes" id="UP001344447"/>
    </source>
</evidence>
<dbReference type="PANTHER" id="PTHR43917:SF8">
    <property type="entry name" value="GH16740P-RELATED"/>
    <property type="match status" value="1"/>
</dbReference>
<dbReference type="EMBL" id="JAVFKY010000003">
    <property type="protein sequence ID" value="KAK5578580.1"/>
    <property type="molecule type" value="Genomic_DNA"/>
</dbReference>
<dbReference type="GO" id="GO:0005737">
    <property type="term" value="C:cytoplasm"/>
    <property type="evidence" value="ECO:0007669"/>
    <property type="project" value="UniProtKB-SubCell"/>
</dbReference>
<gene>
    <name evidence="7" type="ORF">RB653_008252</name>
</gene>